<dbReference type="Proteomes" id="UP000008957">
    <property type="component" value="Chromosome"/>
</dbReference>
<accession>A0AB94IY03</accession>
<organism evidence="1 2">
    <name type="scientific">Fretibacterium fastidiosum</name>
    <dbReference type="NCBI Taxonomy" id="651822"/>
    <lineage>
        <taxon>Bacteria</taxon>
        <taxon>Thermotogati</taxon>
        <taxon>Synergistota</taxon>
        <taxon>Synergistia</taxon>
        <taxon>Synergistales</taxon>
        <taxon>Aminobacteriaceae</taxon>
        <taxon>Fretibacterium</taxon>
    </lineage>
</organism>
<evidence type="ECO:0000313" key="1">
    <source>
        <dbReference type="EMBL" id="CBL28567.1"/>
    </source>
</evidence>
<keyword evidence="2" id="KW-1185">Reference proteome</keyword>
<name>A0AB94IY03_9BACT</name>
<reference evidence="2" key="1">
    <citation type="submission" date="2010-03" db="EMBL/GenBank/DDBJ databases">
        <title>The genome sequence of Synergistetes sp. SGP1.</title>
        <authorList>
            <consortium name="metaHIT consortium -- http://www.metahit.eu/"/>
            <person name="Pajon A."/>
            <person name="Turner K."/>
            <person name="Parkhill J."/>
            <person name="Wade W."/>
            <person name="Vartoukian S."/>
        </authorList>
    </citation>
    <scope>NUCLEOTIDE SEQUENCE [LARGE SCALE GENOMIC DNA]</scope>
    <source>
        <strain evidence="2">SGP1</strain>
    </source>
</reference>
<reference evidence="1 2" key="2">
    <citation type="submission" date="2010-03" db="EMBL/GenBank/DDBJ databases">
        <authorList>
            <person name="Pajon A."/>
        </authorList>
    </citation>
    <scope>NUCLEOTIDE SEQUENCE [LARGE SCALE GENOMIC DNA]</scope>
    <source>
        <strain evidence="1 2">SGP1</strain>
    </source>
</reference>
<dbReference type="KEGG" id="sbr:SY1_15780"/>
<dbReference type="InterPro" id="IPR009734">
    <property type="entry name" value="Myoviridae_GpU"/>
</dbReference>
<dbReference type="Pfam" id="PF06995">
    <property type="entry name" value="Phage_P2_GpU"/>
    <property type="match status" value="1"/>
</dbReference>
<dbReference type="EMBL" id="FP929056">
    <property type="protein sequence ID" value="CBL28567.1"/>
    <property type="molecule type" value="Genomic_DNA"/>
</dbReference>
<dbReference type="RefSeq" id="WP_015556714.1">
    <property type="nucleotide sequence ID" value="NC_021038.1"/>
</dbReference>
<proteinExistence type="predicted"/>
<sequence>MMLSLGDFQFGVDAAAYAELSLKAEYPWAKVDRLQNTPQHQAMGLEVRSVSLRGTVYPSYREAGLSQIEALREAAAEMKPQPLMAGNGRYLGSWVVKSISQTDSVFFKDGAAQKQEFTMEMERFDL</sequence>
<dbReference type="AlphaFoldDB" id="A0AB94IY03"/>
<protein>
    <submittedName>
        <fullName evidence="1">Phage protein U</fullName>
    </submittedName>
</protein>
<gene>
    <name evidence="1" type="ORF">SY1_15780</name>
</gene>
<evidence type="ECO:0000313" key="2">
    <source>
        <dbReference type="Proteomes" id="UP000008957"/>
    </source>
</evidence>